<organism evidence="1 2">
    <name type="scientific">Candidatus Magasanikbacteria bacterium CG_4_10_14_0_2_um_filter_37_12</name>
    <dbReference type="NCBI Taxonomy" id="1974637"/>
    <lineage>
        <taxon>Bacteria</taxon>
        <taxon>Candidatus Magasanikiibacteriota</taxon>
    </lineage>
</organism>
<sequence length="333" mass="38123">MSYTYTISQKNSPLNKLFYNGLSISNALSGTLVGEENKAKEYGVYDYKMYVKNHTEYEIYRKITDKISVLYQIYQEAKDSADYKDTIKEHLENLKAISGIKQFISQNNISTRSSHEFCLRLSQLFAIQPFIPLLNSYEIKDPKKIDKSKITDSLTSFAMLVNRHLSFGPKDEENKMPSSWQDLIEKGMIALAGNLQTDVLPVVENYCSLTSKNLFKYQLARNKLEICDTIYKVSIDEKISIPVYASTLTTLTAEKSILLIPNKNYISKNLLLLINAILSKNSNIHIDNKKINFPKQNVIVLRISENECQNMEYSKNILGNSKESNILRCSTEN</sequence>
<evidence type="ECO:0000313" key="1">
    <source>
        <dbReference type="EMBL" id="PIZ94811.1"/>
    </source>
</evidence>
<reference evidence="2" key="1">
    <citation type="submission" date="2017-09" db="EMBL/GenBank/DDBJ databases">
        <title>Depth-based differentiation of microbial function through sediment-hosted aquifers and enrichment of novel symbionts in the deep terrestrial subsurface.</title>
        <authorList>
            <person name="Probst A.J."/>
            <person name="Ladd B."/>
            <person name="Jarett J.K."/>
            <person name="Geller-Mcgrath D.E."/>
            <person name="Sieber C.M.K."/>
            <person name="Emerson J.B."/>
            <person name="Anantharaman K."/>
            <person name="Thomas B.C."/>
            <person name="Malmstrom R."/>
            <person name="Stieglmeier M."/>
            <person name="Klingl A."/>
            <person name="Woyke T."/>
            <person name="Ryan C.M."/>
            <person name="Banfield J.F."/>
        </authorList>
    </citation>
    <scope>NUCLEOTIDE SEQUENCE [LARGE SCALE GENOMIC DNA]</scope>
</reference>
<evidence type="ECO:0000313" key="2">
    <source>
        <dbReference type="Proteomes" id="UP000228568"/>
    </source>
</evidence>
<name>A0A2M7V7T1_9BACT</name>
<dbReference type="EMBL" id="PFPK01000029">
    <property type="protein sequence ID" value="PIZ94811.1"/>
    <property type="molecule type" value="Genomic_DNA"/>
</dbReference>
<dbReference type="Proteomes" id="UP000228568">
    <property type="component" value="Unassembled WGS sequence"/>
</dbReference>
<dbReference type="AlphaFoldDB" id="A0A2M7V7T1"/>
<proteinExistence type="predicted"/>
<comment type="caution">
    <text evidence="1">The sequence shown here is derived from an EMBL/GenBank/DDBJ whole genome shotgun (WGS) entry which is preliminary data.</text>
</comment>
<gene>
    <name evidence="1" type="ORF">COX81_02525</name>
</gene>
<accession>A0A2M7V7T1</accession>
<protein>
    <submittedName>
        <fullName evidence="1">Uncharacterized protein</fullName>
    </submittedName>
</protein>